<dbReference type="Proteomes" id="UP000607197">
    <property type="component" value="Unassembled WGS sequence"/>
</dbReference>
<evidence type="ECO:0000313" key="2">
    <source>
        <dbReference type="EMBL" id="GGL70804.1"/>
    </source>
</evidence>
<dbReference type="AlphaFoldDB" id="A0A830FFN0"/>
<gene>
    <name evidence="2" type="ORF">GCM10009039_31100</name>
</gene>
<feature type="transmembrane region" description="Helical" evidence="1">
    <location>
        <begin position="40"/>
        <end position="67"/>
    </location>
</feature>
<dbReference type="OrthoDB" id="380797at2157"/>
<keyword evidence="1" id="KW-0472">Membrane</keyword>
<keyword evidence="1" id="KW-0812">Transmembrane</keyword>
<proteinExistence type="predicted"/>
<evidence type="ECO:0000313" key="3">
    <source>
        <dbReference type="Proteomes" id="UP000607197"/>
    </source>
</evidence>
<keyword evidence="1" id="KW-1133">Transmembrane helix</keyword>
<keyword evidence="3" id="KW-1185">Reference proteome</keyword>
<name>A0A830FFN0_9EURY</name>
<dbReference type="EMBL" id="BMPG01000005">
    <property type="protein sequence ID" value="GGL70804.1"/>
    <property type="molecule type" value="Genomic_DNA"/>
</dbReference>
<comment type="caution">
    <text evidence="2">The sequence shown here is derived from an EMBL/GenBank/DDBJ whole genome shotgun (WGS) entry which is preliminary data.</text>
</comment>
<protein>
    <submittedName>
        <fullName evidence="2">Uncharacterized protein</fullName>
    </submittedName>
</protein>
<feature type="transmembrane region" description="Helical" evidence="1">
    <location>
        <begin position="7"/>
        <end position="28"/>
    </location>
</feature>
<sequence length="74" mass="7856">MNRQKRFLVATVGTFVFTLCGFVVMGVTRGFVGYHTARLLAAPFVTVGVACAVYAFALSVLVTAGVLDLDPAEE</sequence>
<dbReference type="RefSeq" id="WP_188980579.1">
    <property type="nucleotide sequence ID" value="NZ_BMPG01000005.1"/>
</dbReference>
<accession>A0A830FFN0</accession>
<organism evidence="2 3">
    <name type="scientific">Halocalculus aciditolerans</name>
    <dbReference type="NCBI Taxonomy" id="1383812"/>
    <lineage>
        <taxon>Archaea</taxon>
        <taxon>Methanobacteriati</taxon>
        <taxon>Methanobacteriota</taxon>
        <taxon>Stenosarchaea group</taxon>
        <taxon>Halobacteria</taxon>
        <taxon>Halobacteriales</taxon>
        <taxon>Halobacteriaceae</taxon>
        <taxon>Halocalculus</taxon>
    </lineage>
</organism>
<evidence type="ECO:0000256" key="1">
    <source>
        <dbReference type="SAM" id="Phobius"/>
    </source>
</evidence>
<reference evidence="2" key="2">
    <citation type="submission" date="2020-09" db="EMBL/GenBank/DDBJ databases">
        <authorList>
            <person name="Sun Q."/>
            <person name="Ohkuma M."/>
        </authorList>
    </citation>
    <scope>NUCLEOTIDE SEQUENCE</scope>
    <source>
        <strain evidence="2">JCM 19596</strain>
    </source>
</reference>
<reference evidence="2" key="1">
    <citation type="journal article" date="2014" name="Int. J. Syst. Evol. Microbiol.">
        <title>Complete genome sequence of Corynebacterium casei LMG S-19264T (=DSM 44701T), isolated from a smear-ripened cheese.</title>
        <authorList>
            <consortium name="US DOE Joint Genome Institute (JGI-PGF)"/>
            <person name="Walter F."/>
            <person name="Albersmeier A."/>
            <person name="Kalinowski J."/>
            <person name="Ruckert C."/>
        </authorList>
    </citation>
    <scope>NUCLEOTIDE SEQUENCE</scope>
    <source>
        <strain evidence="2">JCM 19596</strain>
    </source>
</reference>